<protein>
    <recommendedName>
        <fullName evidence="2 10">Xylose isomerase</fullName>
        <ecNumber evidence="2 10">5.3.1.5</ecNumber>
    </recommendedName>
</protein>
<dbReference type="Gene3D" id="3.30.200.20">
    <property type="entry name" value="Phosphorylase Kinase, domain 1"/>
    <property type="match status" value="1"/>
</dbReference>
<comment type="caution">
    <text evidence="14">The sequence shown here is derived from an EMBL/GenBank/DDBJ whole genome shotgun (WGS) entry which is preliminary data.</text>
</comment>
<dbReference type="GO" id="GO:0005524">
    <property type="term" value="F:ATP binding"/>
    <property type="evidence" value="ECO:0007669"/>
    <property type="project" value="InterPro"/>
</dbReference>
<comment type="catalytic activity">
    <reaction evidence="9 10">
        <text>alpha-D-xylose = alpha-D-xylulofuranose</text>
        <dbReference type="Rhea" id="RHEA:22816"/>
        <dbReference type="ChEBI" id="CHEBI:28518"/>
        <dbReference type="ChEBI" id="CHEBI:188998"/>
        <dbReference type="EC" id="5.3.1.5"/>
    </reaction>
</comment>
<dbReference type="PROSITE" id="PS51415">
    <property type="entry name" value="XYLOSE_ISOMERASE"/>
    <property type="match status" value="1"/>
</dbReference>
<evidence type="ECO:0000256" key="3">
    <source>
        <dbReference type="ARBA" id="ARBA00022535"/>
    </source>
</evidence>
<evidence type="ECO:0000256" key="11">
    <source>
        <dbReference type="SAM" id="MobiDB-lite"/>
    </source>
</evidence>
<dbReference type="Pfam" id="PF00027">
    <property type="entry name" value="cNMP_binding"/>
    <property type="match status" value="2"/>
</dbReference>
<dbReference type="GO" id="GO:0030553">
    <property type="term" value="F:cGMP binding"/>
    <property type="evidence" value="ECO:0007669"/>
    <property type="project" value="UniProtKB-KW"/>
</dbReference>
<dbReference type="GO" id="GO:0046872">
    <property type="term" value="F:metal ion binding"/>
    <property type="evidence" value="ECO:0007669"/>
    <property type="project" value="UniProtKB-KW"/>
</dbReference>
<dbReference type="PROSITE" id="PS50042">
    <property type="entry name" value="CNMP_BINDING_3"/>
    <property type="match status" value="3"/>
</dbReference>
<evidence type="ECO:0000256" key="5">
    <source>
        <dbReference type="ARBA" id="ARBA00022723"/>
    </source>
</evidence>
<keyword evidence="6" id="KW-0142">cGMP-binding</keyword>
<dbReference type="GO" id="GO:0042732">
    <property type="term" value="P:D-xylose metabolic process"/>
    <property type="evidence" value="ECO:0007669"/>
    <property type="project" value="UniProtKB-KW"/>
</dbReference>
<feature type="region of interest" description="Disordered" evidence="11">
    <location>
        <begin position="118"/>
        <end position="162"/>
    </location>
</feature>
<dbReference type="PROSITE" id="PS00108">
    <property type="entry name" value="PROTEIN_KINASE_ST"/>
    <property type="match status" value="1"/>
</dbReference>
<feature type="non-terminal residue" evidence="14">
    <location>
        <position position="1231"/>
    </location>
</feature>
<dbReference type="SUPFAM" id="SSF51206">
    <property type="entry name" value="cAMP-binding domain-like"/>
    <property type="match status" value="3"/>
</dbReference>
<dbReference type="Gene3D" id="2.60.120.10">
    <property type="entry name" value="Jelly Rolls"/>
    <property type="match status" value="3"/>
</dbReference>
<proteinExistence type="inferred from homology"/>
<dbReference type="InterPro" id="IPR000719">
    <property type="entry name" value="Prot_kinase_dom"/>
</dbReference>
<feature type="compositionally biased region" description="Basic and acidic residues" evidence="11">
    <location>
        <begin position="236"/>
        <end position="251"/>
    </location>
</feature>
<dbReference type="EC" id="5.3.1.5" evidence="2 10"/>
<evidence type="ECO:0000256" key="4">
    <source>
        <dbReference type="ARBA" id="ARBA00022629"/>
    </source>
</evidence>
<dbReference type="SMART" id="SM00220">
    <property type="entry name" value="S_TKc"/>
    <property type="match status" value="1"/>
</dbReference>
<dbReference type="HAMAP" id="MF_00455">
    <property type="entry name" value="Xylose_isom_A"/>
    <property type="match status" value="1"/>
</dbReference>
<dbReference type="NCBIfam" id="NF003998">
    <property type="entry name" value="PRK05474.1"/>
    <property type="match status" value="1"/>
</dbReference>
<dbReference type="GO" id="GO:0009045">
    <property type="term" value="F:xylose isomerase activity"/>
    <property type="evidence" value="ECO:0007669"/>
    <property type="project" value="UniProtKB-EC"/>
</dbReference>
<evidence type="ECO:0000256" key="6">
    <source>
        <dbReference type="ARBA" id="ARBA00022992"/>
    </source>
</evidence>
<dbReference type="InterPro" id="IPR011009">
    <property type="entry name" value="Kinase-like_dom_sf"/>
</dbReference>
<dbReference type="GO" id="GO:0004672">
    <property type="term" value="F:protein kinase activity"/>
    <property type="evidence" value="ECO:0007669"/>
    <property type="project" value="InterPro"/>
</dbReference>
<feature type="domain" description="Protein kinase" evidence="12">
    <location>
        <begin position="1002"/>
        <end position="1231"/>
    </location>
</feature>
<keyword evidence="7 10" id="KW-0413">Isomerase</keyword>
<reference evidence="14 15" key="1">
    <citation type="submission" date="2016-02" db="EMBL/GenBank/DDBJ databases">
        <title>Genome analysis of coral dinoflagellate symbionts highlights evolutionary adaptations to a symbiotic lifestyle.</title>
        <authorList>
            <person name="Aranda M."/>
            <person name="Li Y."/>
            <person name="Liew Y.J."/>
            <person name="Baumgarten S."/>
            <person name="Simakov O."/>
            <person name="Wilson M."/>
            <person name="Piel J."/>
            <person name="Ashoor H."/>
            <person name="Bougouffa S."/>
            <person name="Bajic V.B."/>
            <person name="Ryu T."/>
            <person name="Ravasi T."/>
            <person name="Bayer T."/>
            <person name="Micklem G."/>
            <person name="Kim H."/>
            <person name="Bhak J."/>
            <person name="Lajeunesse T.C."/>
            <person name="Voolstra C.R."/>
        </authorList>
    </citation>
    <scope>NUCLEOTIDE SEQUENCE [LARGE SCALE GENOMIC DNA]</scope>
    <source>
        <strain evidence="14 15">CCMP2467</strain>
    </source>
</reference>
<dbReference type="InterPro" id="IPR036237">
    <property type="entry name" value="Xyl_isomerase-like_sf"/>
</dbReference>
<dbReference type="InterPro" id="IPR008271">
    <property type="entry name" value="Ser/Thr_kinase_AS"/>
</dbReference>
<dbReference type="InterPro" id="IPR018490">
    <property type="entry name" value="cNMP-bd_dom_sf"/>
</dbReference>
<dbReference type="SUPFAM" id="SSF51658">
    <property type="entry name" value="Xylose isomerase-like"/>
    <property type="match status" value="1"/>
</dbReference>
<dbReference type="NCBIfam" id="TIGR02630">
    <property type="entry name" value="xylose_isom_A"/>
    <property type="match status" value="1"/>
</dbReference>
<dbReference type="PROSITE" id="PS50011">
    <property type="entry name" value="PROTEIN_KINASE_DOM"/>
    <property type="match status" value="1"/>
</dbReference>
<dbReference type="Gene3D" id="3.20.20.150">
    <property type="entry name" value="Divalent-metal-dependent TIM barrel enzymes"/>
    <property type="match status" value="1"/>
</dbReference>
<organism evidence="14 15">
    <name type="scientific">Symbiodinium microadriaticum</name>
    <name type="common">Dinoflagellate</name>
    <name type="synonym">Zooxanthella microadriatica</name>
    <dbReference type="NCBI Taxonomy" id="2951"/>
    <lineage>
        <taxon>Eukaryota</taxon>
        <taxon>Sar</taxon>
        <taxon>Alveolata</taxon>
        <taxon>Dinophyceae</taxon>
        <taxon>Suessiales</taxon>
        <taxon>Symbiodiniaceae</taxon>
        <taxon>Symbiodinium</taxon>
    </lineage>
</organism>
<dbReference type="OrthoDB" id="1730074at2759"/>
<evidence type="ECO:0000256" key="10">
    <source>
        <dbReference type="RuleBase" id="RU000609"/>
    </source>
</evidence>
<accession>A0A1Q9C1M6</accession>
<dbReference type="SUPFAM" id="SSF56112">
    <property type="entry name" value="Protein kinase-like (PK-like)"/>
    <property type="match status" value="1"/>
</dbReference>
<keyword evidence="5 10" id="KW-0479">Metal-binding</keyword>
<dbReference type="SMART" id="SM00100">
    <property type="entry name" value="cNMP"/>
    <property type="match status" value="2"/>
</dbReference>
<evidence type="ECO:0000256" key="8">
    <source>
        <dbReference type="ARBA" id="ARBA00023277"/>
    </source>
</evidence>
<keyword evidence="3" id="KW-0140">cGMP</keyword>
<dbReference type="Proteomes" id="UP000186817">
    <property type="component" value="Unassembled WGS sequence"/>
</dbReference>
<evidence type="ECO:0000313" key="14">
    <source>
        <dbReference type="EMBL" id="OLP76826.1"/>
    </source>
</evidence>
<dbReference type="EMBL" id="LSRX01001908">
    <property type="protein sequence ID" value="OLP76826.1"/>
    <property type="molecule type" value="Genomic_DNA"/>
</dbReference>
<name>A0A1Q9C1M6_SYMMI</name>
<dbReference type="AlphaFoldDB" id="A0A1Q9C1M6"/>
<evidence type="ECO:0000256" key="1">
    <source>
        <dbReference type="ARBA" id="ARBA00005765"/>
    </source>
</evidence>
<feature type="compositionally biased region" description="Basic and acidic residues" evidence="11">
    <location>
        <begin position="118"/>
        <end position="127"/>
    </location>
</feature>
<evidence type="ECO:0000256" key="9">
    <source>
        <dbReference type="ARBA" id="ARBA00033659"/>
    </source>
</evidence>
<evidence type="ECO:0000259" key="12">
    <source>
        <dbReference type="PROSITE" id="PS50011"/>
    </source>
</evidence>
<comment type="similarity">
    <text evidence="1 10">Belongs to the xylose isomerase family.</text>
</comment>
<dbReference type="Gene3D" id="1.10.510.10">
    <property type="entry name" value="Transferase(Phosphotransferase) domain 1"/>
    <property type="match status" value="1"/>
</dbReference>
<dbReference type="PANTHER" id="PTHR48408:SF1">
    <property type="entry name" value="XYLOSE ISOMERASE"/>
    <property type="match status" value="1"/>
</dbReference>
<keyword evidence="6" id="KW-0547">Nucleotide-binding</keyword>
<dbReference type="PROSITE" id="PS00888">
    <property type="entry name" value="CNMP_BINDING_1"/>
    <property type="match status" value="2"/>
</dbReference>
<sequence length="1231" mass="138335">MGCSVSYGPEEITIGAVTQKRKGKDSKKAELANKDYQDRIEFLLTVPLFQRLPKDEHPVVASMCEGCKFKRDDQIIKQGARGEEFFVIRRGQAEVFVKKTNGQKEKIATLKAGDHFGEGLAAPDRRGSGILRTPSKDGEEDLDGLSSKRSLSPAPSRCSDLSKAFEDPPEVCIIGDESGVFAHHVGSNESMWLHIGADRAPSDYQVRKHSGNQQEYIRDTVDGTITWEREEEEEREGVKEKKEKKEKESDMHTLKIKRTDFQALGLHQKLKFGRRAAVSSGKRFNKAKEPAPKTPEDMKLITQAIMSNENLSVIGNLEEKIPALAEVMWKEYVKAGRHIITEGDVQADFFYIVHEGKCEIVIKDKDSFDDRKFGGQKIVLGVYRRGPESTNPLAFKYYQPDELVMGKKMRDWCRFAVSWWHTFNGQMGTDPFSNVKTHVRPWDVDSSLDTFLTRVDVAFEFFTKLGVDYYCFHDVDVAPQGQSLQEFQANLDTISEKLLQKQKETGVKLLWATQNLFSHPRYKDGAATAPSFDAFAYGCAQTRKMLEVGKKLGGETHVFWGGREGFATALNTKVKTELDHMASFLKMAVDYKKKIGFEAQFAIEPKAREPTAHQYDYDAQTVIGFLYQHGLEKDFKVNIEPNHTTLAGHDYEHDLRMASALGMLGSVDCNAGQPYLGWDTDEFPSDPRKALLSMLIIVQQGGIAPGGNNFDCKLRRESTDIEDMFIAHIGGMDCLARGLLGACKLLQENLLQKALDTRYLSWTSPLAKKVEEGKATLEEIEAYALKTPEPVTASQSFGELALLYCAPRAASVKATTNAVLWVLDRAHFKEILLRASAKKLEEYRGYLDAVPLLSALLKEERLELAQALVEMHFYEGEQIITQGDTGATFFIMFSGTVDVYKDDMRITTLEASMARCTTQYFGEFALLEDEKRTATVKVTSASARCLVLDRDAFQALLGPLKEIIESQKCRRQTDRFSQHEEMEAQRGAALNPDRVKIYKHDLAHVGLLGVGGFSKVELWQHTETGATYALKSIDKGVIMKYRMQETIFSEKKVMMMTRSPFLIRLVECFNSDDCLQILMEAALGGELLVTYSRKGFWGSMDHARYYVAGASFALEHLHERRIVYRDLKPENVLLDHRGFLKLTDMGLAKLVIGKTYTTCGTPEYFAPEVIALSGQTSAVEPLMLLMRDPGFGLGPLMLMMRPAPPNGNRRTHRDRALPDFMAAANAADPKV</sequence>
<dbReference type="InterPro" id="IPR014710">
    <property type="entry name" value="RmlC-like_jellyroll"/>
</dbReference>
<dbReference type="InterPro" id="IPR013452">
    <property type="entry name" value="Xylose_isom_bac"/>
</dbReference>
<evidence type="ECO:0000259" key="13">
    <source>
        <dbReference type="PROSITE" id="PS50042"/>
    </source>
</evidence>
<keyword evidence="15" id="KW-1185">Reference proteome</keyword>
<dbReference type="InterPro" id="IPR001998">
    <property type="entry name" value="Xylose_isomerase"/>
</dbReference>
<evidence type="ECO:0000256" key="2">
    <source>
        <dbReference type="ARBA" id="ARBA00011958"/>
    </source>
</evidence>
<dbReference type="CDD" id="cd00038">
    <property type="entry name" value="CAP_ED"/>
    <property type="match status" value="4"/>
</dbReference>
<evidence type="ECO:0000313" key="15">
    <source>
        <dbReference type="Proteomes" id="UP000186817"/>
    </source>
</evidence>
<keyword evidence="8 10" id="KW-0119">Carbohydrate metabolism</keyword>
<feature type="domain" description="Cyclic nucleotide-binding" evidence="13">
    <location>
        <begin position="770"/>
        <end position="849"/>
    </location>
</feature>
<feature type="domain" description="Cyclic nucleotide-binding" evidence="13">
    <location>
        <begin position="852"/>
        <end position="963"/>
    </location>
</feature>
<dbReference type="InterPro" id="IPR018488">
    <property type="entry name" value="cNMP-bd_CS"/>
</dbReference>
<dbReference type="Pfam" id="PF00069">
    <property type="entry name" value="Pkinase"/>
    <property type="match status" value="1"/>
</dbReference>
<dbReference type="InterPro" id="IPR000595">
    <property type="entry name" value="cNMP-bd_dom"/>
</dbReference>
<evidence type="ECO:0000256" key="7">
    <source>
        <dbReference type="ARBA" id="ARBA00023235"/>
    </source>
</evidence>
<dbReference type="PRINTS" id="PR00688">
    <property type="entry name" value="XYLOSISMRASE"/>
</dbReference>
<keyword evidence="4 10" id="KW-0859">Xylose metabolism</keyword>
<dbReference type="PROSITE" id="PS00889">
    <property type="entry name" value="CNMP_BINDING_2"/>
    <property type="match status" value="2"/>
</dbReference>
<gene>
    <name evidence="14" type="primary">xylA</name>
    <name evidence="14" type="ORF">AK812_SmicGene43182</name>
</gene>
<dbReference type="PANTHER" id="PTHR48408">
    <property type="match status" value="1"/>
</dbReference>
<feature type="region of interest" description="Disordered" evidence="11">
    <location>
        <begin position="228"/>
        <end position="251"/>
    </location>
</feature>
<feature type="domain" description="Cyclic nucleotide-binding" evidence="13">
    <location>
        <begin position="48"/>
        <end position="118"/>
    </location>
</feature>